<feature type="region of interest" description="Disordered" evidence="3">
    <location>
        <begin position="118"/>
        <end position="185"/>
    </location>
</feature>
<dbReference type="Pfam" id="PF00610">
    <property type="entry name" value="DEP"/>
    <property type="match status" value="1"/>
</dbReference>
<dbReference type="Gene3D" id="1.20.900.10">
    <property type="entry name" value="Dbl homology (DH) domain"/>
    <property type="match status" value="1"/>
</dbReference>
<dbReference type="InterPro" id="IPR052233">
    <property type="entry name" value="Rho-type_GEFs"/>
</dbReference>
<feature type="region of interest" description="Disordered" evidence="3">
    <location>
        <begin position="199"/>
        <end position="221"/>
    </location>
</feature>
<dbReference type="GO" id="GO:0035556">
    <property type="term" value="P:intracellular signal transduction"/>
    <property type="evidence" value="ECO:0007669"/>
    <property type="project" value="InterPro"/>
</dbReference>
<reference evidence="6" key="1">
    <citation type="submission" date="2016-04" db="EMBL/GenBank/DDBJ databases">
        <authorList>
            <person name="Evans L.H."/>
            <person name="Alamgir A."/>
            <person name="Owens N."/>
            <person name="Weber N.D."/>
            <person name="Virtaneva K."/>
            <person name="Barbian K."/>
            <person name="Babar A."/>
            <person name="Rosenke K."/>
        </authorList>
    </citation>
    <scope>NUCLEOTIDE SEQUENCE [LARGE SCALE GENOMIC DNA]</scope>
    <source>
        <strain evidence="6">CBS 101.48</strain>
    </source>
</reference>
<dbReference type="PROSITE" id="PS50010">
    <property type="entry name" value="DH_2"/>
    <property type="match status" value="1"/>
</dbReference>
<organism evidence="6">
    <name type="scientific">Absidia glauca</name>
    <name type="common">Pin mould</name>
    <dbReference type="NCBI Taxonomy" id="4829"/>
    <lineage>
        <taxon>Eukaryota</taxon>
        <taxon>Fungi</taxon>
        <taxon>Fungi incertae sedis</taxon>
        <taxon>Mucoromycota</taxon>
        <taxon>Mucoromycotina</taxon>
        <taxon>Mucoromycetes</taxon>
        <taxon>Mucorales</taxon>
        <taxon>Cunninghamellaceae</taxon>
        <taxon>Absidia</taxon>
    </lineage>
</organism>
<dbReference type="Proteomes" id="UP000078561">
    <property type="component" value="Unassembled WGS sequence"/>
</dbReference>
<proteinExistence type="predicted"/>
<dbReference type="PANTHER" id="PTHR46572:SF2">
    <property type="entry name" value="RHO1 GDP-GTP EXCHANGE PROTEIN 1-RELATED"/>
    <property type="match status" value="1"/>
</dbReference>
<dbReference type="InterPro" id="IPR011993">
    <property type="entry name" value="PH-like_dom_sf"/>
</dbReference>
<feature type="compositionally biased region" description="Polar residues" evidence="3">
    <location>
        <begin position="131"/>
        <end position="142"/>
    </location>
</feature>
<dbReference type="SMART" id="SM00049">
    <property type="entry name" value="DEP"/>
    <property type="match status" value="1"/>
</dbReference>
<dbReference type="Gene3D" id="2.30.29.30">
    <property type="entry name" value="Pleckstrin-homology domain (PH domain)/Phosphotyrosine-binding domain (PTB)"/>
    <property type="match status" value="1"/>
</dbReference>
<feature type="region of interest" description="Disordered" evidence="3">
    <location>
        <begin position="389"/>
        <end position="412"/>
    </location>
</feature>
<keyword evidence="2" id="KW-0344">Guanine-nucleotide releasing factor</keyword>
<dbReference type="GO" id="GO:0005085">
    <property type="term" value="F:guanyl-nucleotide exchange factor activity"/>
    <property type="evidence" value="ECO:0007669"/>
    <property type="project" value="UniProtKB-KW"/>
</dbReference>
<dbReference type="Pfam" id="PF15405">
    <property type="entry name" value="PH_5"/>
    <property type="match status" value="1"/>
</dbReference>
<feature type="compositionally biased region" description="Polar residues" evidence="3">
    <location>
        <begin position="162"/>
        <end position="180"/>
    </location>
</feature>
<feature type="region of interest" description="Disordered" evidence="3">
    <location>
        <begin position="1"/>
        <end position="59"/>
    </location>
</feature>
<feature type="compositionally biased region" description="Low complexity" evidence="3">
    <location>
        <begin position="118"/>
        <end position="130"/>
    </location>
</feature>
<dbReference type="PANTHER" id="PTHR46572">
    <property type="entry name" value="RHO1 GDP-GTP EXCHANGE PROTEIN 1-RELATED"/>
    <property type="match status" value="1"/>
</dbReference>
<dbReference type="SUPFAM" id="SSF46785">
    <property type="entry name" value="Winged helix' DNA-binding domain"/>
    <property type="match status" value="1"/>
</dbReference>
<protein>
    <recommendedName>
        <fullName evidence="8">DH domain-containing protein</fullName>
    </recommendedName>
</protein>
<dbReference type="Pfam" id="PF00621">
    <property type="entry name" value="RhoGEF"/>
    <property type="match status" value="1"/>
</dbReference>
<gene>
    <name evidence="6" type="primary">ABSGL_08645.1 scaffold 10421</name>
</gene>
<dbReference type="STRING" id="4829.A0A163MAB0"/>
<dbReference type="InterPro" id="IPR001180">
    <property type="entry name" value="CNH_dom"/>
</dbReference>
<evidence type="ECO:0008006" key="8">
    <source>
        <dbReference type="Google" id="ProtNLM"/>
    </source>
</evidence>
<dbReference type="Gene3D" id="1.10.10.10">
    <property type="entry name" value="Winged helix-like DNA-binding domain superfamily/Winged helix DNA-binding domain"/>
    <property type="match status" value="1"/>
</dbReference>
<evidence type="ECO:0000256" key="1">
    <source>
        <dbReference type="ARBA" id="ARBA00022553"/>
    </source>
</evidence>
<evidence type="ECO:0000313" key="7">
    <source>
        <dbReference type="Proteomes" id="UP000078561"/>
    </source>
</evidence>
<dbReference type="CDD" id="cd00160">
    <property type="entry name" value="RhoGEF"/>
    <property type="match status" value="1"/>
</dbReference>
<feature type="compositionally biased region" description="Polar residues" evidence="3">
    <location>
        <begin position="1"/>
        <end position="29"/>
    </location>
</feature>
<feature type="region of interest" description="Disordered" evidence="3">
    <location>
        <begin position="74"/>
        <end position="106"/>
    </location>
</feature>
<dbReference type="SUPFAM" id="SSF50729">
    <property type="entry name" value="PH domain-like"/>
    <property type="match status" value="1"/>
</dbReference>
<dbReference type="InterPro" id="IPR041675">
    <property type="entry name" value="PH_5"/>
</dbReference>
<accession>A0A163MAB0</accession>
<evidence type="ECO:0000259" key="5">
    <source>
        <dbReference type="PROSITE" id="PS50219"/>
    </source>
</evidence>
<dbReference type="SMART" id="SM00233">
    <property type="entry name" value="PH"/>
    <property type="match status" value="1"/>
</dbReference>
<feature type="region of interest" description="Disordered" evidence="3">
    <location>
        <begin position="293"/>
        <end position="332"/>
    </location>
</feature>
<evidence type="ECO:0000259" key="4">
    <source>
        <dbReference type="PROSITE" id="PS50010"/>
    </source>
</evidence>
<dbReference type="InterPro" id="IPR000591">
    <property type="entry name" value="DEP_dom"/>
</dbReference>
<name>A0A163MAB0_ABSGL</name>
<dbReference type="Pfam" id="PF00780">
    <property type="entry name" value="CNH"/>
    <property type="match status" value="1"/>
</dbReference>
<dbReference type="InterPro" id="IPR036388">
    <property type="entry name" value="WH-like_DNA-bd_sf"/>
</dbReference>
<dbReference type="InterPro" id="IPR035899">
    <property type="entry name" value="DBL_dom_sf"/>
</dbReference>
<dbReference type="PROSITE" id="PS50219">
    <property type="entry name" value="CNH"/>
    <property type="match status" value="1"/>
</dbReference>
<dbReference type="SUPFAM" id="SSF48065">
    <property type="entry name" value="DBL homology domain (DH-domain)"/>
    <property type="match status" value="1"/>
</dbReference>
<dbReference type="EMBL" id="LT554016">
    <property type="protein sequence ID" value="SAM02829.1"/>
    <property type="molecule type" value="Genomic_DNA"/>
</dbReference>
<feature type="domain" description="DH" evidence="4">
    <location>
        <begin position="665"/>
        <end position="852"/>
    </location>
</feature>
<keyword evidence="7" id="KW-1185">Reference proteome</keyword>
<evidence type="ECO:0000256" key="3">
    <source>
        <dbReference type="SAM" id="MobiDB-lite"/>
    </source>
</evidence>
<dbReference type="InParanoid" id="A0A163MAB0"/>
<evidence type="ECO:0000256" key="2">
    <source>
        <dbReference type="ARBA" id="ARBA00022658"/>
    </source>
</evidence>
<dbReference type="InterPro" id="IPR000219">
    <property type="entry name" value="DH_dom"/>
</dbReference>
<feature type="compositionally biased region" description="Low complexity" evidence="3">
    <location>
        <begin position="150"/>
        <end position="160"/>
    </location>
</feature>
<feature type="region of interest" description="Disordered" evidence="3">
    <location>
        <begin position="971"/>
        <end position="990"/>
    </location>
</feature>
<dbReference type="SMART" id="SM00325">
    <property type="entry name" value="RhoGEF"/>
    <property type="match status" value="1"/>
</dbReference>
<feature type="region of interest" description="Disordered" evidence="3">
    <location>
        <begin position="623"/>
        <end position="642"/>
    </location>
</feature>
<evidence type="ECO:0000313" key="6">
    <source>
        <dbReference type="EMBL" id="SAM02829.1"/>
    </source>
</evidence>
<dbReference type="InterPro" id="IPR036390">
    <property type="entry name" value="WH_DNA-bd_sf"/>
</dbReference>
<dbReference type="InterPro" id="IPR001849">
    <property type="entry name" value="PH_domain"/>
</dbReference>
<keyword evidence="1" id="KW-0597">Phosphoprotein</keyword>
<feature type="domain" description="CNH" evidence="5">
    <location>
        <begin position="1066"/>
        <end position="1314"/>
    </location>
</feature>
<sequence>MNPQIPSMTIEQQETQSHTVDPVSSSPSLTRVAAMDASPTPSSPPLTDQVNYKGGPIPDAVRKSYVQQKLPVRKQSLAAFGPNRPSYRQKVPTRRIGSSILHPPPDRLARALTTGMVSSSLANNPSSPSSEYRTPTRSATVASSPPLPSSPSSIDSNLPPVSDNSSDEAPTQNTANTSLSDLHDCLPSSVSSNSLATSLYRTPPQQTSPVAVPISKDSTAADDNDIEFDDDDDDFNFGDRPPSTINCTRPILSTTSSTNSTVSSLYAIPTAPLKPLNLDTSTTALAHLVLDDKGTTDPLETPTSINTPLDGPSKDDDDDNSTVFSPSTPAVYYDMNDTASNWPTPTPSLSETINTEERERNYWRKGSVGDIIQTVSSSLPETRRSAFTTHKREDQQHSIGDIDEDDEDTLTPTIDVIPDQTKQQQLEQQKQIQAYYSPTLSLFPPTSSSALSLQRNASRSSSIFSSPLYPALLSRMAQELYRRLPVRTLVKDDIEYLHAFSGKEAVDCLLQILRTNDRNLGLLVGRALDCQQFFHDVNYEHHLRDSRNKIYQFKQQQRQQQSDLSADQLSTCSDGTLLRPKDGDAIDDMDEKDLPNGVFTLLSNCYSPTCARGQECYSLHCPRKGKPVKRSPSQNSLQEKEEERSLWIHSVPKSVVEATTKEEMKRQECIYELIYTEADFVKDLQYVHNFWVKPLITQEIIPDERREHFVQEVFWNMADIEKVNHQLSQALTTLQKEQHVVHSIGGLLSKHVLHFDPFVAYGAHQIIGKFKFEMEKKRNPAFAQFVQTTERLPESRRLELNGYLTKPTTRLGKYNLLLREILSRTPQDNPDYELLPKVMESITNYMQQVNTETGKCENIFNLQQLEERLSFKSSAEHVDLALRDPQRQLVIQGRMNRKGNSSSEASDLQVFLFDHYLVFAKIKHFDHLEYYKVYRKPIPLDLLTVTTSSASNFRAKRASTLLAYSRTSVSNASSHSSLPRASTSENLTTSKSNASQSITFYHHGARNGSPPITLYASTVTSRKTWMEKIAQQQTILSEKRAIFTVRHLVERQFLSSNKVHDSIVMNNNDTSKHSEDDDEDNCTMLVGTDMGVYVRAGHKDTDTWDHQQTMKRVIPLDKITQIELMEDSQLLVLADKTLWTFPLEDILDFSDKSPMLMKKGRTISTNTAFFHVGECMNKTMVCIAKPNTLATTTIRVLEPVATDENKKAKSGFSIRRLVRNGPIGLKPYKDLYLPSGASAISLLKSKMCIFCPREIGVVDMKTFGVQALLDPGDQELAFVFSRQDIRPITIYRVQFSEFLICYNGKGIAKKKKSD</sequence>
<dbReference type="OrthoDB" id="2272012at2759"/>